<reference evidence="1" key="1">
    <citation type="journal article" date="2020" name="Stud. Mycol.">
        <title>101 Dothideomycetes genomes: a test case for predicting lifestyles and emergence of pathogens.</title>
        <authorList>
            <person name="Haridas S."/>
            <person name="Albert R."/>
            <person name="Binder M."/>
            <person name="Bloem J."/>
            <person name="Labutti K."/>
            <person name="Salamov A."/>
            <person name="Andreopoulos B."/>
            <person name="Baker S."/>
            <person name="Barry K."/>
            <person name="Bills G."/>
            <person name="Bluhm B."/>
            <person name="Cannon C."/>
            <person name="Castanera R."/>
            <person name="Culley D."/>
            <person name="Daum C."/>
            <person name="Ezra D."/>
            <person name="Gonzalez J."/>
            <person name="Henrissat B."/>
            <person name="Kuo A."/>
            <person name="Liang C."/>
            <person name="Lipzen A."/>
            <person name="Lutzoni F."/>
            <person name="Magnuson J."/>
            <person name="Mondo S."/>
            <person name="Nolan M."/>
            <person name="Ohm R."/>
            <person name="Pangilinan J."/>
            <person name="Park H.-J."/>
            <person name="Ramirez L."/>
            <person name="Alfaro M."/>
            <person name="Sun H."/>
            <person name="Tritt A."/>
            <person name="Yoshinaga Y."/>
            <person name="Zwiers L.-H."/>
            <person name="Turgeon B."/>
            <person name="Goodwin S."/>
            <person name="Spatafora J."/>
            <person name="Crous P."/>
            <person name="Grigoriev I."/>
        </authorList>
    </citation>
    <scope>NUCLEOTIDE SEQUENCE</scope>
    <source>
        <strain evidence="1">CBS 107.79</strain>
    </source>
</reference>
<protein>
    <submittedName>
        <fullName evidence="1">Uncharacterized protein</fullName>
    </submittedName>
</protein>
<evidence type="ECO:0000313" key="1">
    <source>
        <dbReference type="EMBL" id="KAF1974715.1"/>
    </source>
</evidence>
<name>A0A6A5VC43_9PLEO</name>
<keyword evidence="2" id="KW-1185">Reference proteome</keyword>
<sequence>MIGCSCRPPALLFLKPVALCTDSESTSASRPVLAKRRKWEPPTMNHDEGRYARFCHVYNSPNSSKSRSNVDGYAKEIKDVSSVA</sequence>
<organism evidence="1 2">
    <name type="scientific">Bimuria novae-zelandiae CBS 107.79</name>
    <dbReference type="NCBI Taxonomy" id="1447943"/>
    <lineage>
        <taxon>Eukaryota</taxon>
        <taxon>Fungi</taxon>
        <taxon>Dikarya</taxon>
        <taxon>Ascomycota</taxon>
        <taxon>Pezizomycotina</taxon>
        <taxon>Dothideomycetes</taxon>
        <taxon>Pleosporomycetidae</taxon>
        <taxon>Pleosporales</taxon>
        <taxon>Massarineae</taxon>
        <taxon>Didymosphaeriaceae</taxon>
        <taxon>Bimuria</taxon>
    </lineage>
</organism>
<dbReference type="Proteomes" id="UP000800036">
    <property type="component" value="Unassembled WGS sequence"/>
</dbReference>
<dbReference type="EMBL" id="ML976673">
    <property type="protein sequence ID" value="KAF1974715.1"/>
    <property type="molecule type" value="Genomic_DNA"/>
</dbReference>
<gene>
    <name evidence="1" type="ORF">BU23DRAFT_89371</name>
</gene>
<accession>A0A6A5VC43</accession>
<proteinExistence type="predicted"/>
<evidence type="ECO:0000313" key="2">
    <source>
        <dbReference type="Proteomes" id="UP000800036"/>
    </source>
</evidence>
<dbReference type="AlphaFoldDB" id="A0A6A5VC43"/>